<dbReference type="InterPro" id="IPR023214">
    <property type="entry name" value="HAD_sf"/>
</dbReference>
<proteinExistence type="predicted"/>
<dbReference type="AlphaFoldDB" id="A0A9X3S0R6"/>
<evidence type="ECO:0000256" key="1">
    <source>
        <dbReference type="ARBA" id="ARBA00022801"/>
    </source>
</evidence>
<evidence type="ECO:0000313" key="4">
    <source>
        <dbReference type="Proteomes" id="UP001149140"/>
    </source>
</evidence>
<keyword evidence="1" id="KW-0378">Hydrolase</keyword>
<protein>
    <submittedName>
        <fullName evidence="3">Haloacid dehalogenase type II</fullName>
    </submittedName>
</protein>
<dbReference type="RefSeq" id="WP_270041568.1">
    <property type="nucleotide sequence ID" value="NZ_JAPDOD010000017.1"/>
</dbReference>
<dbReference type="NCBIfam" id="TIGR01493">
    <property type="entry name" value="HAD-SF-IA-v2"/>
    <property type="match status" value="1"/>
</dbReference>
<dbReference type="SFLD" id="SFLDS00003">
    <property type="entry name" value="Haloacid_Dehalogenase"/>
    <property type="match status" value="1"/>
</dbReference>
<dbReference type="Pfam" id="PF00702">
    <property type="entry name" value="Hydrolase"/>
    <property type="match status" value="1"/>
</dbReference>
<dbReference type="PANTHER" id="PTHR43316">
    <property type="entry name" value="HYDROLASE, HALOACID DELAHOGENASE-RELATED"/>
    <property type="match status" value="1"/>
</dbReference>
<evidence type="ECO:0000313" key="3">
    <source>
        <dbReference type="EMBL" id="MDA0162330.1"/>
    </source>
</evidence>
<dbReference type="GO" id="GO:0019120">
    <property type="term" value="F:hydrolase activity, acting on acid halide bonds, in C-halide compounds"/>
    <property type="evidence" value="ECO:0007669"/>
    <property type="project" value="InterPro"/>
</dbReference>
<comment type="caution">
    <text evidence="3">The sequence shown here is derived from an EMBL/GenBank/DDBJ whole genome shotgun (WGS) entry which is preliminary data.</text>
</comment>
<name>A0A9X3S0R6_9ACTN</name>
<dbReference type="Gene3D" id="1.10.150.750">
    <property type="match status" value="1"/>
</dbReference>
<dbReference type="InterPro" id="IPR036412">
    <property type="entry name" value="HAD-like_sf"/>
</dbReference>
<reference evidence="3" key="1">
    <citation type="submission" date="2022-10" db="EMBL/GenBank/DDBJ databases">
        <title>The WGS of Solirubrobacter ginsenosidimutans DSM 21036.</title>
        <authorList>
            <person name="Jiang Z."/>
        </authorList>
    </citation>
    <scope>NUCLEOTIDE SEQUENCE</scope>
    <source>
        <strain evidence="3">DSM 21036</strain>
    </source>
</reference>
<evidence type="ECO:0000256" key="2">
    <source>
        <dbReference type="SAM" id="MobiDB-lite"/>
    </source>
</evidence>
<dbReference type="SFLD" id="SFLDG01129">
    <property type="entry name" value="C1.5:_HAD__Beta-PGM__Phosphata"/>
    <property type="match status" value="1"/>
</dbReference>
<feature type="region of interest" description="Disordered" evidence="2">
    <location>
        <begin position="202"/>
        <end position="222"/>
    </location>
</feature>
<dbReference type="EMBL" id="JAPDOD010000017">
    <property type="protein sequence ID" value="MDA0162330.1"/>
    <property type="molecule type" value="Genomic_DNA"/>
</dbReference>
<gene>
    <name evidence="3" type="ORF">OM076_18810</name>
</gene>
<dbReference type="PANTHER" id="PTHR43316:SF9">
    <property type="entry name" value="ACID DEHALOGENASE, PUTATIVE (AFU_ORTHOLOGUE AFUA_6G14460)-RELATED"/>
    <property type="match status" value="1"/>
</dbReference>
<organism evidence="3 4">
    <name type="scientific">Solirubrobacter ginsenosidimutans</name>
    <dbReference type="NCBI Taxonomy" id="490573"/>
    <lineage>
        <taxon>Bacteria</taxon>
        <taxon>Bacillati</taxon>
        <taxon>Actinomycetota</taxon>
        <taxon>Thermoleophilia</taxon>
        <taxon>Solirubrobacterales</taxon>
        <taxon>Solirubrobacteraceae</taxon>
        <taxon>Solirubrobacter</taxon>
    </lineage>
</organism>
<accession>A0A9X3S0R6</accession>
<dbReference type="InterPro" id="IPR006439">
    <property type="entry name" value="HAD-SF_hydro_IA"/>
</dbReference>
<sequence length="233" mass="25679">MSPIDFRSFDALTFDCYGTLIDWETGILNALKPVLRAHETTVEAEPLLEAFARHEAALEAGPYLRYADVLAGCLRGLGDELGFEPTPTERTTFGRSVTEWPAFADSPAALARLKQRFKLGVITNCDDDLFAASNQRLQIDFDWVVTAEQAGGYKPRPENFVFAFERIDVPRERILHVAQSLFHDHVPATALGMTTVWIDRRQGRAGGGATPPADAQPDLTTPDLKTFADLATA</sequence>
<keyword evidence="4" id="KW-1185">Reference proteome</keyword>
<dbReference type="InterPro" id="IPR051540">
    <property type="entry name" value="S-2-haloacid_dehalogenase"/>
</dbReference>
<dbReference type="Gene3D" id="3.40.50.1000">
    <property type="entry name" value="HAD superfamily/HAD-like"/>
    <property type="match status" value="1"/>
</dbReference>
<dbReference type="NCBIfam" id="TIGR01428">
    <property type="entry name" value="HAD_type_II"/>
    <property type="match status" value="1"/>
</dbReference>
<dbReference type="InterPro" id="IPR006328">
    <property type="entry name" value="2-HAD"/>
</dbReference>
<dbReference type="CDD" id="cd02588">
    <property type="entry name" value="HAD_L2-DEX"/>
    <property type="match status" value="1"/>
</dbReference>
<dbReference type="Proteomes" id="UP001149140">
    <property type="component" value="Unassembled WGS sequence"/>
</dbReference>
<dbReference type="PRINTS" id="PR00413">
    <property type="entry name" value="HADHALOGNASE"/>
</dbReference>
<dbReference type="SUPFAM" id="SSF56784">
    <property type="entry name" value="HAD-like"/>
    <property type="match status" value="1"/>
</dbReference>